<sequence>MEDPRYGKFKDSDNTEIYHMYNNLFRGSCDSMKHALTPIKLSQRGFDLGFDIDTYDPNDKVPINFETTDSIDGLTKGTERPPSSWFGFDAPKYNNNIPLSCSHLGEMIDESSLHTSSDTDCNFMSITCSDDRLDEDIL</sequence>
<protein>
    <submittedName>
        <fullName evidence="1">Uncharacterized protein</fullName>
    </submittedName>
</protein>
<dbReference type="Proteomes" id="UP000594638">
    <property type="component" value="Unassembled WGS sequence"/>
</dbReference>
<accession>A0A8S0SQ38</accession>
<comment type="caution">
    <text evidence="1">The sequence shown here is derived from an EMBL/GenBank/DDBJ whole genome shotgun (WGS) entry which is preliminary data.</text>
</comment>
<evidence type="ECO:0000313" key="2">
    <source>
        <dbReference type="Proteomes" id="UP000594638"/>
    </source>
</evidence>
<dbReference type="Gramene" id="OE9A103236T1">
    <property type="protein sequence ID" value="OE9A103236C1"/>
    <property type="gene ID" value="OE9A103236"/>
</dbReference>
<dbReference type="AlphaFoldDB" id="A0A8S0SQ38"/>
<dbReference type="EMBL" id="CACTIH010005456">
    <property type="protein sequence ID" value="CAA2993788.1"/>
    <property type="molecule type" value="Genomic_DNA"/>
</dbReference>
<evidence type="ECO:0000313" key="1">
    <source>
        <dbReference type="EMBL" id="CAA2993788.1"/>
    </source>
</evidence>
<name>A0A8S0SQ38_OLEEU</name>
<proteinExistence type="predicted"/>
<organism evidence="1 2">
    <name type="scientific">Olea europaea subsp. europaea</name>
    <dbReference type="NCBI Taxonomy" id="158383"/>
    <lineage>
        <taxon>Eukaryota</taxon>
        <taxon>Viridiplantae</taxon>
        <taxon>Streptophyta</taxon>
        <taxon>Embryophyta</taxon>
        <taxon>Tracheophyta</taxon>
        <taxon>Spermatophyta</taxon>
        <taxon>Magnoliopsida</taxon>
        <taxon>eudicotyledons</taxon>
        <taxon>Gunneridae</taxon>
        <taxon>Pentapetalae</taxon>
        <taxon>asterids</taxon>
        <taxon>lamiids</taxon>
        <taxon>Lamiales</taxon>
        <taxon>Oleaceae</taxon>
        <taxon>Oleeae</taxon>
        <taxon>Olea</taxon>
    </lineage>
</organism>
<keyword evidence="2" id="KW-1185">Reference proteome</keyword>
<gene>
    <name evidence="1" type="ORF">OLEA9_A103236</name>
</gene>
<reference evidence="1 2" key="1">
    <citation type="submission" date="2019-12" db="EMBL/GenBank/DDBJ databases">
        <authorList>
            <person name="Alioto T."/>
            <person name="Alioto T."/>
            <person name="Gomez Garrido J."/>
        </authorList>
    </citation>
    <scope>NUCLEOTIDE SEQUENCE [LARGE SCALE GENOMIC DNA]</scope>
</reference>